<proteinExistence type="predicted"/>
<name>A0A9P1H519_9PEZI</name>
<evidence type="ECO:0000313" key="2">
    <source>
        <dbReference type="EMBL" id="CAI4215508.1"/>
    </source>
</evidence>
<dbReference type="AlphaFoldDB" id="A0A9P1H519"/>
<dbReference type="Proteomes" id="UP000838763">
    <property type="component" value="Unassembled WGS sequence"/>
</dbReference>
<protein>
    <submittedName>
        <fullName evidence="2">Uncharacterized protein</fullName>
    </submittedName>
</protein>
<feature type="chain" id="PRO_5040357730" evidence="1">
    <location>
        <begin position="22"/>
        <end position="220"/>
    </location>
</feature>
<keyword evidence="3" id="KW-1185">Reference proteome</keyword>
<evidence type="ECO:0000256" key="1">
    <source>
        <dbReference type="SAM" id="SignalP"/>
    </source>
</evidence>
<organism evidence="2 3">
    <name type="scientific">Parascedosporium putredinis</name>
    <dbReference type="NCBI Taxonomy" id="1442378"/>
    <lineage>
        <taxon>Eukaryota</taxon>
        <taxon>Fungi</taxon>
        <taxon>Dikarya</taxon>
        <taxon>Ascomycota</taxon>
        <taxon>Pezizomycotina</taxon>
        <taxon>Sordariomycetes</taxon>
        <taxon>Hypocreomycetidae</taxon>
        <taxon>Microascales</taxon>
        <taxon>Microascaceae</taxon>
        <taxon>Parascedosporium</taxon>
    </lineage>
</organism>
<reference evidence="2" key="1">
    <citation type="submission" date="2022-11" db="EMBL/GenBank/DDBJ databases">
        <authorList>
            <person name="Scott C."/>
            <person name="Bruce N."/>
        </authorList>
    </citation>
    <scope>NUCLEOTIDE SEQUENCE</scope>
</reference>
<sequence length="220" mass="23324">MMMSWIFLCYGLMHFFIAGAASPSPNSISLVPRPLHARQDPGCAPDIIPEIIPSSLEVAAWGLTDADDDPVALTDEFTLSFTTVLASLQVAPNCEESFEYNGLGTSVIMTHYTGKLVDKTSVMDLVSKFVDAIVSGALSGHQFAAQICEAGDPSRTFGIAVDITGEGGAVQQLAQDWRSGACVVDFDHSLLIDGLQYALFPEDAIPAPDGEDPSDPGSNL</sequence>
<comment type="caution">
    <text evidence="2">The sequence shown here is derived from an EMBL/GenBank/DDBJ whole genome shotgun (WGS) entry which is preliminary data.</text>
</comment>
<keyword evidence="1" id="KW-0732">Signal</keyword>
<gene>
    <name evidence="2" type="ORF">PPNO1_LOCUS5219</name>
</gene>
<accession>A0A9P1H519</accession>
<evidence type="ECO:0000313" key="3">
    <source>
        <dbReference type="Proteomes" id="UP000838763"/>
    </source>
</evidence>
<feature type="signal peptide" evidence="1">
    <location>
        <begin position="1"/>
        <end position="21"/>
    </location>
</feature>
<dbReference type="EMBL" id="CALLCH030000012">
    <property type="protein sequence ID" value="CAI4215508.1"/>
    <property type="molecule type" value="Genomic_DNA"/>
</dbReference>